<protein>
    <recommendedName>
        <fullName evidence="12">Pre-mRNA-splicing factor SYF1</fullName>
    </recommendedName>
</protein>
<dbReference type="PANTHER" id="PTHR11246:SF5">
    <property type="entry name" value="PRE-MRNA-SPLICING FACTOR SYF1"/>
    <property type="match status" value="1"/>
</dbReference>
<dbReference type="Pfam" id="PF23231">
    <property type="entry name" value="HAT_Syf1_CNRKL1_C"/>
    <property type="match status" value="1"/>
</dbReference>
<evidence type="ECO:0000256" key="4">
    <source>
        <dbReference type="ARBA" id="ARBA00022728"/>
    </source>
</evidence>
<dbReference type="InterPro" id="IPR011990">
    <property type="entry name" value="TPR-like_helical_dom_sf"/>
</dbReference>
<dbReference type="Pfam" id="PF23220">
    <property type="entry name" value="HAT_Syf1_M"/>
    <property type="match status" value="1"/>
</dbReference>
<dbReference type="FunFam" id="1.25.40.10:FF:000137">
    <property type="entry name" value="Pre-mRNA-splicing factor syf1"/>
    <property type="match status" value="1"/>
</dbReference>
<dbReference type="InterPro" id="IPR003107">
    <property type="entry name" value="HAT"/>
</dbReference>
<dbReference type="GO" id="GO:0000349">
    <property type="term" value="P:generation of catalytic spliceosome for first transesterification step"/>
    <property type="evidence" value="ECO:0007669"/>
    <property type="project" value="TreeGrafter"/>
</dbReference>
<evidence type="ECO:0000259" key="9">
    <source>
        <dbReference type="Pfam" id="PF23231"/>
    </source>
</evidence>
<evidence type="ECO:0000256" key="5">
    <source>
        <dbReference type="ARBA" id="ARBA00022737"/>
    </source>
</evidence>
<keyword evidence="5" id="KW-0677">Repeat</keyword>
<keyword evidence="4" id="KW-0747">Spliceosome</keyword>
<dbReference type="GO" id="GO:0071014">
    <property type="term" value="C:post-mRNA release spliceosomal complex"/>
    <property type="evidence" value="ECO:0007669"/>
    <property type="project" value="TreeGrafter"/>
</dbReference>
<gene>
    <name evidence="11" type="ORF">QSP1433_LOCUS10946</name>
</gene>
<dbReference type="SMART" id="SM00386">
    <property type="entry name" value="HAT"/>
    <property type="match status" value="12"/>
</dbReference>
<evidence type="ECO:0000256" key="2">
    <source>
        <dbReference type="ARBA" id="ARBA00008644"/>
    </source>
</evidence>
<dbReference type="InterPro" id="IPR055430">
    <property type="entry name" value="HAT_Syf1_CNRKL1_C"/>
</dbReference>
<dbReference type="InterPro" id="IPR045075">
    <property type="entry name" value="Syf1-like"/>
</dbReference>
<proteinExistence type="inferred from homology"/>
<dbReference type="PANTHER" id="PTHR11246">
    <property type="entry name" value="PRE-MRNA SPLICING FACTOR"/>
    <property type="match status" value="1"/>
</dbReference>
<dbReference type="InterPro" id="IPR056350">
    <property type="entry name" value="HAT_Syf1_central"/>
</dbReference>
<feature type="domain" description="Pre-mRNA-splicing factor Syf1/CRNKL1-like C-terminal HAT-repeats" evidence="9">
    <location>
        <begin position="394"/>
        <end position="774"/>
    </location>
</feature>
<evidence type="ECO:0000256" key="7">
    <source>
        <dbReference type="ARBA" id="ARBA00023242"/>
    </source>
</evidence>
<dbReference type="GO" id="GO:0000974">
    <property type="term" value="C:Prp19 complex"/>
    <property type="evidence" value="ECO:0007669"/>
    <property type="project" value="TreeGrafter"/>
</dbReference>
<evidence type="ECO:0008006" key="12">
    <source>
        <dbReference type="Google" id="ProtNLM"/>
    </source>
</evidence>
<dbReference type="AlphaFoldDB" id="A0A7S2S6V0"/>
<dbReference type="GO" id="GO:0071007">
    <property type="term" value="C:U2-type catalytic step 2 spliceosome"/>
    <property type="evidence" value="ECO:0007669"/>
    <property type="project" value="TreeGrafter"/>
</dbReference>
<reference evidence="11" key="1">
    <citation type="submission" date="2021-01" db="EMBL/GenBank/DDBJ databases">
        <authorList>
            <person name="Corre E."/>
            <person name="Pelletier E."/>
            <person name="Niang G."/>
            <person name="Scheremetjew M."/>
            <person name="Finn R."/>
            <person name="Kale V."/>
            <person name="Holt S."/>
            <person name="Cochrane G."/>
            <person name="Meng A."/>
            <person name="Brown T."/>
            <person name="Cohen L."/>
        </authorList>
    </citation>
    <scope>NUCLEOTIDE SEQUENCE</scope>
    <source>
        <strain evidence="11">NY070348D</strain>
    </source>
</reference>
<evidence type="ECO:0000256" key="1">
    <source>
        <dbReference type="ARBA" id="ARBA00004123"/>
    </source>
</evidence>
<evidence type="ECO:0000256" key="6">
    <source>
        <dbReference type="ARBA" id="ARBA00023187"/>
    </source>
</evidence>
<dbReference type="Pfam" id="PF23233">
    <property type="entry name" value="HAT_Syf1_CNRKL1_N"/>
    <property type="match status" value="1"/>
</dbReference>
<evidence type="ECO:0000259" key="10">
    <source>
        <dbReference type="Pfam" id="PF23233"/>
    </source>
</evidence>
<dbReference type="InterPro" id="IPR055433">
    <property type="entry name" value="HAT_Syf1-like_N"/>
</dbReference>
<dbReference type="FunFam" id="1.25.40.10:FF:000023">
    <property type="entry name" value="Pre-mRNA-splicing factor SYF1"/>
    <property type="match status" value="1"/>
</dbReference>
<keyword evidence="7" id="KW-0539">Nucleus</keyword>
<comment type="similarity">
    <text evidence="2">Belongs to the crooked-neck family.</text>
</comment>
<dbReference type="Gene3D" id="1.25.40.10">
    <property type="entry name" value="Tetratricopeptide repeat domain"/>
    <property type="match status" value="4"/>
</dbReference>
<organism evidence="11">
    <name type="scientific">Mucochytrium quahogii</name>
    <dbReference type="NCBI Taxonomy" id="96639"/>
    <lineage>
        <taxon>Eukaryota</taxon>
        <taxon>Sar</taxon>
        <taxon>Stramenopiles</taxon>
        <taxon>Bigyra</taxon>
        <taxon>Labyrinthulomycetes</taxon>
        <taxon>Thraustochytrida</taxon>
        <taxon>Thraustochytriidae</taxon>
        <taxon>Mucochytrium</taxon>
    </lineage>
</organism>
<dbReference type="EMBL" id="HBHK01017352">
    <property type="protein sequence ID" value="CAD9691322.1"/>
    <property type="molecule type" value="Transcribed_RNA"/>
</dbReference>
<evidence type="ECO:0000259" key="8">
    <source>
        <dbReference type="Pfam" id="PF23220"/>
    </source>
</evidence>
<dbReference type="SUPFAM" id="SSF48452">
    <property type="entry name" value="TPR-like"/>
    <property type="match status" value="3"/>
</dbReference>
<evidence type="ECO:0000313" key="11">
    <source>
        <dbReference type="EMBL" id="CAD9691322.1"/>
    </source>
</evidence>
<keyword evidence="6" id="KW-0508">mRNA splicing</keyword>
<name>A0A7S2S6V0_9STRA</name>
<feature type="domain" description="Pre-mRNA-splicing factor Syf1-like N-terminal HAT-repeats" evidence="10">
    <location>
        <begin position="8"/>
        <end position="163"/>
    </location>
</feature>
<sequence length="810" mass="93806">MEGSYDNAVVEEAIVRDPYNVNAWVDYLHAKKDCGFELRKAVFERALYHVPGSYKLWFKYLVERVQNANGRGLEESEYAETNRTFERSLVYMHKMPRIWLEYISFLDSQDLVTETRHAFDGALRALPVTQHGRIWKSFIGFVDKHKSVWQLGCHVYPRYIQFDASQRERYVNYLIDAKKYGLAMQELCSIVKDPNFVSVEGKTVHNLWMELCSLITKHPEEARLMGKNKVDVENIIRVGLSRFGDETGRLWCALASYYISLGIFDKSQDVYEEALRTVCTVRDFSTVFDAYTQFHEAMLSAKIDIFGDDEEEKDDPVFYTPNVNAEDKINDVDIRLVQMEKLLEDRPLLLNSVVLRQNPHNCIEWENRAKLFLDRGDLASVVNTYKTAIDTVNPANAVGEPSKLWVSLAKVYEDNADLDEARSVLEKAIESPFKEADDLVNIYCASAETELRDEKYDRALAIVQEALRPVSERELLEKMSLQQQMKNKGYETNLEEDKLTHIAQLKANLRKRVFKSTKLWTLYVDLEESLGTVKTASIAYDRMIELKVATPQTILNYAAMLEENNFFEDAFQAYEKGVALFSWPHVSDIWINYVSKFIERYKGEKLLRTRDIFEQALKDIPNDECKPLFLLLGNFEEQYGDPRKAMNAYDRLCKRIPEDQKKQMFLLYVGKAEEYFGIARAREIYELAIETLQDPTNLREMCLRYAEKERKLGEIDRARGVLRFGSQFADPRTVLSFWKTWNDFEVAHGNEDTFREMLRVKRTVSVQYKATNYALEETSGGVKPLVAAVGGKRVGESSLESPIETKKAKI</sequence>
<comment type="subcellular location">
    <subcellularLocation>
        <location evidence="1">Nucleus</location>
    </subcellularLocation>
</comment>
<accession>A0A7S2S6V0</accession>
<evidence type="ECO:0000256" key="3">
    <source>
        <dbReference type="ARBA" id="ARBA00022664"/>
    </source>
</evidence>
<feature type="domain" description="Pre-mRNA-splicing factor SYF1 central HAT repeats" evidence="8">
    <location>
        <begin position="168"/>
        <end position="392"/>
    </location>
</feature>
<keyword evidence="3" id="KW-0507">mRNA processing</keyword>